<dbReference type="Gene3D" id="3.40.630.30">
    <property type="match status" value="1"/>
</dbReference>
<reference evidence="2 3" key="1">
    <citation type="submission" date="2014-12" db="EMBL/GenBank/DDBJ databases">
        <title>Genome sequencing of Arthrobacter phenanthrenivorans SWC37.</title>
        <authorList>
            <person name="Tan P.W."/>
            <person name="Chan K.-G."/>
        </authorList>
    </citation>
    <scope>NUCLEOTIDE SEQUENCE [LARGE SCALE GENOMIC DNA]</scope>
    <source>
        <strain evidence="2 3">SWC37</strain>
    </source>
</reference>
<dbReference type="AlphaFoldDB" id="A0A0B4CYV6"/>
<protein>
    <submittedName>
        <fullName evidence="2">GCN5 family acetyltransferase</fullName>
    </submittedName>
</protein>
<dbReference type="OrthoDB" id="3425968at2"/>
<proteinExistence type="predicted"/>
<dbReference type="InterPro" id="IPR000182">
    <property type="entry name" value="GNAT_dom"/>
</dbReference>
<dbReference type="EMBL" id="JWTB01000023">
    <property type="protein sequence ID" value="KIC66314.1"/>
    <property type="molecule type" value="Genomic_DNA"/>
</dbReference>
<feature type="domain" description="N-acetyltransferase" evidence="1">
    <location>
        <begin position="1"/>
        <end position="176"/>
    </location>
</feature>
<dbReference type="InterPro" id="IPR016181">
    <property type="entry name" value="Acyl_CoA_acyltransferase"/>
</dbReference>
<keyword evidence="2" id="KW-0808">Transferase</keyword>
<sequence>METRPAPWVWLIPLRDLDRDARAIQFGAVAAMSLLPGQERFVGDPLRMALAGLAEESRHPYVVEAKGEPVGLLTLQRGAACLAGWPDEHSAWLLRGFLIDCRHQGLGLGTGAAAAAVEAARRLTARHSTGESGVVLSVNEENPAALAAYRRAGFVDAGRYLGGSSGPQRTMFHSFAAAC</sequence>
<dbReference type="Pfam" id="PF00583">
    <property type="entry name" value="Acetyltransf_1"/>
    <property type="match status" value="1"/>
</dbReference>
<comment type="caution">
    <text evidence="2">The sequence shown here is derived from an EMBL/GenBank/DDBJ whole genome shotgun (WGS) entry which is preliminary data.</text>
</comment>
<gene>
    <name evidence="2" type="ORF">RM50_12330</name>
</gene>
<organism evidence="2 3">
    <name type="scientific">Pseudarthrobacter phenanthrenivorans</name>
    <name type="common">Arthrobacter phenanthrenivorans</name>
    <dbReference type="NCBI Taxonomy" id="361575"/>
    <lineage>
        <taxon>Bacteria</taxon>
        <taxon>Bacillati</taxon>
        <taxon>Actinomycetota</taxon>
        <taxon>Actinomycetes</taxon>
        <taxon>Micrococcales</taxon>
        <taxon>Micrococcaceae</taxon>
        <taxon>Pseudarthrobacter</taxon>
    </lineage>
</organism>
<dbReference type="Proteomes" id="UP000031196">
    <property type="component" value="Unassembled WGS sequence"/>
</dbReference>
<evidence type="ECO:0000313" key="2">
    <source>
        <dbReference type="EMBL" id="KIC66314.1"/>
    </source>
</evidence>
<name>A0A0B4CYV6_PSEPS</name>
<dbReference type="RefSeq" id="WP_043453019.1">
    <property type="nucleotide sequence ID" value="NZ_JWTB01000023.1"/>
</dbReference>
<dbReference type="PROSITE" id="PS51186">
    <property type="entry name" value="GNAT"/>
    <property type="match status" value="1"/>
</dbReference>
<evidence type="ECO:0000259" key="1">
    <source>
        <dbReference type="PROSITE" id="PS51186"/>
    </source>
</evidence>
<dbReference type="SUPFAM" id="SSF55729">
    <property type="entry name" value="Acyl-CoA N-acyltransferases (Nat)"/>
    <property type="match status" value="1"/>
</dbReference>
<dbReference type="GO" id="GO:0016747">
    <property type="term" value="F:acyltransferase activity, transferring groups other than amino-acyl groups"/>
    <property type="evidence" value="ECO:0007669"/>
    <property type="project" value="InterPro"/>
</dbReference>
<evidence type="ECO:0000313" key="3">
    <source>
        <dbReference type="Proteomes" id="UP000031196"/>
    </source>
</evidence>
<accession>A0A0B4CYV6</accession>